<sequence length="261" mass="31100">MNDTVVIIIGIVIAVFLWKVMTHKSKSEIEEENRLKESLSDEFIYDPETGTKLTLEQAESGHWIAHNNVNRIKDSDEIEQFYYDDEKEVEELKNYIKKTGNTYKKLTNYQIELLEKTETLSKYDNWSYSSSFSNDNGNRFVLFPAVEITGNRHQSGYHESQIMFWIKDEQLSGHFYLREKTNFEKLTDIFRNDDDIKLDNYESFTIKKSNNMLYIIKLLNFFKDEKGLEFEIYGDNLFIKTLRFPNMDDYLRIEKIIKNVC</sequence>
<name>A0A0A2LZY9_9FLAO</name>
<dbReference type="AlphaFoldDB" id="A0A0A2LZY9"/>
<evidence type="ECO:0000313" key="2">
    <source>
        <dbReference type="EMBL" id="KGO85952.1"/>
    </source>
</evidence>
<dbReference type="STRING" id="1121899.GCA_000430025_02644"/>
<protein>
    <submittedName>
        <fullName evidence="2">Uncharacterized protein</fullName>
    </submittedName>
</protein>
<keyword evidence="1" id="KW-0812">Transmembrane</keyword>
<dbReference type="EMBL" id="JRLW01000037">
    <property type="protein sequence ID" value="KGO85952.1"/>
    <property type="molecule type" value="Genomic_DNA"/>
</dbReference>
<keyword evidence="1" id="KW-1133">Transmembrane helix</keyword>
<feature type="transmembrane region" description="Helical" evidence="1">
    <location>
        <begin position="6"/>
        <end position="22"/>
    </location>
</feature>
<dbReference type="Proteomes" id="UP000030121">
    <property type="component" value="Unassembled WGS sequence"/>
</dbReference>
<dbReference type="eggNOG" id="ENOG5030R3I">
    <property type="taxonomic scope" value="Bacteria"/>
</dbReference>
<proteinExistence type="predicted"/>
<reference evidence="2 3" key="1">
    <citation type="submission" date="2013-09" db="EMBL/GenBank/DDBJ databases">
        <authorList>
            <person name="Zeng Z."/>
            <person name="Chen C."/>
        </authorList>
    </citation>
    <scope>NUCLEOTIDE SEQUENCE [LARGE SCALE GENOMIC DNA]</scope>
    <source>
        <strain evidence="2 3">GH29-5</strain>
    </source>
</reference>
<accession>A0A0A2LZY9</accession>
<dbReference type="OrthoDB" id="1353214at2"/>
<organism evidence="2 3">
    <name type="scientific">Flavobacterium suncheonense GH29-5 = DSM 17707</name>
    <dbReference type="NCBI Taxonomy" id="1121899"/>
    <lineage>
        <taxon>Bacteria</taxon>
        <taxon>Pseudomonadati</taxon>
        <taxon>Bacteroidota</taxon>
        <taxon>Flavobacteriia</taxon>
        <taxon>Flavobacteriales</taxon>
        <taxon>Flavobacteriaceae</taxon>
        <taxon>Flavobacterium</taxon>
    </lineage>
</organism>
<evidence type="ECO:0000313" key="3">
    <source>
        <dbReference type="Proteomes" id="UP000030121"/>
    </source>
</evidence>
<dbReference type="RefSeq" id="WP_026980941.1">
    <property type="nucleotide sequence ID" value="NZ_AUCZ01000018.1"/>
</dbReference>
<keyword evidence="3" id="KW-1185">Reference proteome</keyword>
<gene>
    <name evidence="2" type="ORF">Q764_13865</name>
</gene>
<comment type="caution">
    <text evidence="2">The sequence shown here is derived from an EMBL/GenBank/DDBJ whole genome shotgun (WGS) entry which is preliminary data.</text>
</comment>
<keyword evidence="1" id="KW-0472">Membrane</keyword>
<evidence type="ECO:0000256" key="1">
    <source>
        <dbReference type="SAM" id="Phobius"/>
    </source>
</evidence>